<keyword evidence="1" id="KW-0732">Signal</keyword>
<organism evidence="3 4">
    <name type="scientific">Hoeflea olei</name>
    <dbReference type="NCBI Taxonomy" id="1480615"/>
    <lineage>
        <taxon>Bacteria</taxon>
        <taxon>Pseudomonadati</taxon>
        <taxon>Pseudomonadota</taxon>
        <taxon>Alphaproteobacteria</taxon>
        <taxon>Hyphomicrobiales</taxon>
        <taxon>Rhizobiaceae</taxon>
        <taxon>Hoeflea</taxon>
    </lineage>
</organism>
<comment type="caution">
    <text evidence="3">The sequence shown here is derived from an EMBL/GenBank/DDBJ whole genome shotgun (WGS) entry which is preliminary data.</text>
</comment>
<dbReference type="InterPro" id="IPR002491">
    <property type="entry name" value="ABC_transptr_periplasmic_BD"/>
</dbReference>
<feature type="chain" id="PRO_5008656289" evidence="1">
    <location>
        <begin position="27"/>
        <end position="285"/>
    </location>
</feature>
<evidence type="ECO:0000313" key="4">
    <source>
        <dbReference type="Proteomes" id="UP000094795"/>
    </source>
</evidence>
<evidence type="ECO:0000313" key="3">
    <source>
        <dbReference type="EMBL" id="OCW55966.1"/>
    </source>
</evidence>
<proteinExistence type="predicted"/>
<evidence type="ECO:0000256" key="1">
    <source>
        <dbReference type="SAM" id="SignalP"/>
    </source>
</evidence>
<dbReference type="Proteomes" id="UP000094795">
    <property type="component" value="Unassembled WGS sequence"/>
</dbReference>
<dbReference type="InterPro" id="IPR050902">
    <property type="entry name" value="ABC_Transporter_SBP"/>
</dbReference>
<dbReference type="GO" id="GO:0071281">
    <property type="term" value="P:cellular response to iron ion"/>
    <property type="evidence" value="ECO:0007669"/>
    <property type="project" value="TreeGrafter"/>
</dbReference>
<dbReference type="PROSITE" id="PS50983">
    <property type="entry name" value="FE_B12_PBP"/>
    <property type="match status" value="1"/>
</dbReference>
<accession>A0A1C1YRB8</accession>
<evidence type="ECO:0000259" key="2">
    <source>
        <dbReference type="PROSITE" id="PS50983"/>
    </source>
</evidence>
<reference evidence="3 4" key="1">
    <citation type="submission" date="2015-12" db="EMBL/GenBank/DDBJ databases">
        <authorList>
            <person name="Shamseldin A."/>
            <person name="Moawad H."/>
            <person name="Abd El-Rahim W.M."/>
            <person name="Sadowsky M.J."/>
        </authorList>
    </citation>
    <scope>NUCLEOTIDE SEQUENCE [LARGE SCALE GENOMIC DNA]</scope>
    <source>
        <strain evidence="3 4">JC234</strain>
    </source>
</reference>
<dbReference type="EMBL" id="LQZT01000048">
    <property type="protein sequence ID" value="OCW55966.1"/>
    <property type="molecule type" value="Genomic_DNA"/>
</dbReference>
<dbReference type="AlphaFoldDB" id="A0A1C1YRB8"/>
<gene>
    <name evidence="3" type="ORF">AWJ14_12140</name>
</gene>
<name>A0A1C1YRB8_9HYPH</name>
<dbReference type="PANTHER" id="PTHR30535">
    <property type="entry name" value="VITAMIN B12-BINDING PROTEIN"/>
    <property type="match status" value="1"/>
</dbReference>
<dbReference type="RefSeq" id="WP_066183093.1">
    <property type="nucleotide sequence ID" value="NZ_LQZT01000048.1"/>
</dbReference>
<dbReference type="Pfam" id="PF01497">
    <property type="entry name" value="Peripla_BP_2"/>
    <property type="match status" value="1"/>
</dbReference>
<protein>
    <submittedName>
        <fullName evidence="3">ABC transporter substrate-binding protein</fullName>
    </submittedName>
</protein>
<feature type="signal peptide" evidence="1">
    <location>
        <begin position="1"/>
        <end position="26"/>
    </location>
</feature>
<sequence>MAAAALPVRIGLALVLLAGAGSAADAAGPPRRVVSMNVCTDQMAMLVAAPGQLHSVSHVASDPNSSALAAEAGAFVANRGSAEEIFLMRPDLVLAGTYTTRSTVALLRQLGIRVEEFAPESSFDDIRENFQRMGEILGQPQRAAARMAELDRRLAAIATDGHEGMTVAAWYANSYTSGSGTLVDAVIERAGLTNIADRLGYAGMARLPLELLLMSAPDLLVTADRGYMAPALAQQGFDHPAFRAQARLSGLVDIASRYTVCGAPFTAEAVRALAGGADARGAPTR</sequence>
<dbReference type="OrthoDB" id="1632039at2"/>
<keyword evidence="4" id="KW-1185">Reference proteome</keyword>
<feature type="domain" description="Fe/B12 periplasmic-binding" evidence="2">
    <location>
        <begin position="32"/>
        <end position="281"/>
    </location>
</feature>
<dbReference type="STRING" id="1480615.AWJ14_12140"/>
<dbReference type="PANTHER" id="PTHR30535:SF34">
    <property type="entry name" value="MOLYBDATE-BINDING PROTEIN MOLA"/>
    <property type="match status" value="1"/>
</dbReference>
<dbReference type="Gene3D" id="3.40.50.1980">
    <property type="entry name" value="Nitrogenase molybdenum iron protein domain"/>
    <property type="match status" value="2"/>
</dbReference>
<dbReference type="SUPFAM" id="SSF53807">
    <property type="entry name" value="Helical backbone' metal receptor"/>
    <property type="match status" value="1"/>
</dbReference>